<sequence>MTKEQLIDLIELRYKRDEKRLETVDFTRIKQRLLKNEQAILSLIYMEQTKGEPAFWYHNKEKDLYVFVDSSKESPDRRSICYDKEARISRKKFPPETSAIELVEKHNLQILDETMYYELQKLGPFDTKTSSWILTPNSIRDQKGALFCDYHYGRVFTYCNGADSYYGSRGFRAFIEV</sequence>
<name>U4KP18_9MOLU</name>
<accession>U4KP18</accession>
<gene>
    <name evidence="1" type="ORF">BN85311460</name>
</gene>
<dbReference type="OrthoDB" id="8442276at2"/>
<evidence type="ECO:0000313" key="2">
    <source>
        <dbReference type="Proteomes" id="UP000032737"/>
    </source>
</evidence>
<dbReference type="EMBL" id="FO681348">
    <property type="protein sequence ID" value="CCV66167.1"/>
    <property type="molecule type" value="Genomic_DNA"/>
</dbReference>
<proteinExistence type="predicted"/>
<dbReference type="Proteomes" id="UP000032737">
    <property type="component" value="Chromosome"/>
</dbReference>
<dbReference type="AlphaFoldDB" id="U4KP18"/>
<dbReference type="HOGENOM" id="CLU_124273_0_0_14"/>
<dbReference type="KEGG" id="abra:BN85311460"/>
<dbReference type="STRING" id="61635.BN85311460"/>
<organism evidence="1 2">
    <name type="scientific">Acholeplasma brassicae</name>
    <dbReference type="NCBI Taxonomy" id="61635"/>
    <lineage>
        <taxon>Bacteria</taxon>
        <taxon>Bacillati</taxon>
        <taxon>Mycoplasmatota</taxon>
        <taxon>Mollicutes</taxon>
        <taxon>Acholeplasmatales</taxon>
        <taxon>Acholeplasmataceae</taxon>
        <taxon>Acholeplasma</taxon>
    </lineage>
</organism>
<keyword evidence="2" id="KW-1185">Reference proteome</keyword>
<dbReference type="RefSeq" id="WP_030005027.1">
    <property type="nucleotide sequence ID" value="NC_022549.1"/>
</dbReference>
<evidence type="ECO:0000313" key="1">
    <source>
        <dbReference type="EMBL" id="CCV66167.1"/>
    </source>
</evidence>
<dbReference type="InterPro" id="IPR025352">
    <property type="entry name" value="DUF4256"/>
</dbReference>
<evidence type="ECO:0008006" key="3">
    <source>
        <dbReference type="Google" id="ProtNLM"/>
    </source>
</evidence>
<protein>
    <recommendedName>
        <fullName evidence="3">DUF4256 domain-containing protein</fullName>
    </recommendedName>
</protein>
<reference evidence="1 2" key="1">
    <citation type="journal article" date="2013" name="J. Mol. Microbiol. Biotechnol.">
        <title>Analysis of the Complete Genomes of Acholeplasma brassicae , A. palmae and A. laidlawii and Their Comparison to the Obligate Parasites from ' Candidatus Phytoplasma'.</title>
        <authorList>
            <person name="Kube M."/>
            <person name="Siewert C."/>
            <person name="Migdoll A.M."/>
            <person name="Duduk B."/>
            <person name="Holz S."/>
            <person name="Rabus R."/>
            <person name="Seemuller E."/>
            <person name="Mitrovic J."/>
            <person name="Muller I."/>
            <person name="Buttner C."/>
            <person name="Reinhardt R."/>
        </authorList>
    </citation>
    <scope>NUCLEOTIDE SEQUENCE [LARGE SCALE GENOMIC DNA]</scope>
    <source>
        <strain evidence="2">0502</strain>
    </source>
</reference>
<dbReference type="Pfam" id="PF14066">
    <property type="entry name" value="DUF4256"/>
    <property type="match status" value="1"/>
</dbReference>